<evidence type="ECO:0000313" key="2">
    <source>
        <dbReference type="Proteomes" id="UP000821845"/>
    </source>
</evidence>
<proteinExistence type="predicted"/>
<gene>
    <name evidence="1" type="ORF">HPB50_022661</name>
</gene>
<organism evidence="1 2">
    <name type="scientific">Hyalomma asiaticum</name>
    <name type="common">Tick</name>
    <dbReference type="NCBI Taxonomy" id="266040"/>
    <lineage>
        <taxon>Eukaryota</taxon>
        <taxon>Metazoa</taxon>
        <taxon>Ecdysozoa</taxon>
        <taxon>Arthropoda</taxon>
        <taxon>Chelicerata</taxon>
        <taxon>Arachnida</taxon>
        <taxon>Acari</taxon>
        <taxon>Parasitiformes</taxon>
        <taxon>Ixodida</taxon>
        <taxon>Ixodoidea</taxon>
        <taxon>Ixodidae</taxon>
        <taxon>Hyalomminae</taxon>
        <taxon>Hyalomma</taxon>
    </lineage>
</organism>
<dbReference type="Proteomes" id="UP000821845">
    <property type="component" value="Chromosome 7"/>
</dbReference>
<reference evidence="1" key="1">
    <citation type="submission" date="2020-05" db="EMBL/GenBank/DDBJ databases">
        <title>Large-scale comparative analyses of tick genomes elucidate their genetic diversity and vector capacities.</title>
        <authorList>
            <person name="Jia N."/>
            <person name="Wang J."/>
            <person name="Shi W."/>
            <person name="Du L."/>
            <person name="Sun Y."/>
            <person name="Zhan W."/>
            <person name="Jiang J."/>
            <person name="Wang Q."/>
            <person name="Zhang B."/>
            <person name="Ji P."/>
            <person name="Sakyi L.B."/>
            <person name="Cui X."/>
            <person name="Yuan T."/>
            <person name="Jiang B."/>
            <person name="Yang W."/>
            <person name="Lam T.T.-Y."/>
            <person name="Chang Q."/>
            <person name="Ding S."/>
            <person name="Wang X."/>
            <person name="Zhu J."/>
            <person name="Ruan X."/>
            <person name="Zhao L."/>
            <person name="Wei J."/>
            <person name="Que T."/>
            <person name="Du C."/>
            <person name="Cheng J."/>
            <person name="Dai P."/>
            <person name="Han X."/>
            <person name="Huang E."/>
            <person name="Gao Y."/>
            <person name="Liu J."/>
            <person name="Shao H."/>
            <person name="Ye R."/>
            <person name="Li L."/>
            <person name="Wei W."/>
            <person name="Wang X."/>
            <person name="Wang C."/>
            <person name="Yang T."/>
            <person name="Huo Q."/>
            <person name="Li W."/>
            <person name="Guo W."/>
            <person name="Chen H."/>
            <person name="Zhou L."/>
            <person name="Ni X."/>
            <person name="Tian J."/>
            <person name="Zhou Y."/>
            <person name="Sheng Y."/>
            <person name="Liu T."/>
            <person name="Pan Y."/>
            <person name="Xia L."/>
            <person name="Li J."/>
            <person name="Zhao F."/>
            <person name="Cao W."/>
        </authorList>
    </citation>
    <scope>NUCLEOTIDE SEQUENCE</scope>
    <source>
        <strain evidence="1">Hyas-2018</strain>
    </source>
</reference>
<comment type="caution">
    <text evidence="1">The sequence shown here is derived from an EMBL/GenBank/DDBJ whole genome shotgun (WGS) entry which is preliminary data.</text>
</comment>
<keyword evidence="2" id="KW-1185">Reference proteome</keyword>
<evidence type="ECO:0000313" key="1">
    <source>
        <dbReference type="EMBL" id="KAH6926892.1"/>
    </source>
</evidence>
<name>A0ACB7RYK5_HYAAI</name>
<sequence length="449" mass="50034">MSISVSSKPRLREQRPREACQHALQGAQQDGREGASLSGDHRNDGIMLLRLIKCAFRFFIYFLIVFLVLPFIPLSLDFEPAAYKVTLPEFKGALAPNQALDSVEYLYPNQFVGPESLEQHGGSIYTGVVGGHILKLTGTKVTPVAKFGKKCEGPWEEEICGRPLGLRFDKKGKLYAIDAYSGISVVDVTKGFITPLVPNGIELDGQPLTFANDLVIDNDDNVLFTETSTKWPLKKILFSVLEHENSGRVLMYDAKTKRTHILLEDLYCPNGIELGPDGNSIIIAELTKNRLLKYYYRGPHKGDLGVFAENLPGEPDNIRRTPRGGYWVAFASGRSSAKPSVMDHLSAYPLVRKSVVRLLYLLGSALKYVSTFYDWVPLKDVASRIDNGWILYEAVPKYGLIVELDATGKVIRSLHSPAGKIHLISEVLEHDGYLYLGSFRNRFIGRVKA</sequence>
<dbReference type="EMBL" id="CM023487">
    <property type="protein sequence ID" value="KAH6926892.1"/>
    <property type="molecule type" value="Genomic_DNA"/>
</dbReference>
<accession>A0ACB7RYK5</accession>
<protein>
    <submittedName>
        <fullName evidence="1">Uncharacterized protein</fullName>
    </submittedName>
</protein>